<evidence type="ECO:0000256" key="1">
    <source>
        <dbReference type="SAM" id="Phobius"/>
    </source>
</evidence>
<feature type="transmembrane region" description="Helical" evidence="1">
    <location>
        <begin position="252"/>
        <end position="278"/>
    </location>
</feature>
<organism evidence="2 3">
    <name type="scientific">Phytophthora sojae (strain P6497)</name>
    <name type="common">Soybean stem and root rot agent</name>
    <name type="synonym">Phytophthora megasperma f. sp. glycines</name>
    <dbReference type="NCBI Taxonomy" id="1094619"/>
    <lineage>
        <taxon>Eukaryota</taxon>
        <taxon>Sar</taxon>
        <taxon>Stramenopiles</taxon>
        <taxon>Oomycota</taxon>
        <taxon>Peronosporomycetes</taxon>
        <taxon>Peronosporales</taxon>
        <taxon>Peronosporaceae</taxon>
        <taxon>Phytophthora</taxon>
    </lineage>
</organism>
<dbReference type="Proteomes" id="UP000002640">
    <property type="component" value="Unassembled WGS sequence"/>
</dbReference>
<evidence type="ECO:0000313" key="3">
    <source>
        <dbReference type="Proteomes" id="UP000002640"/>
    </source>
</evidence>
<proteinExistence type="predicted"/>
<keyword evidence="1" id="KW-0812">Transmembrane</keyword>
<reference evidence="2 3" key="1">
    <citation type="journal article" date="2006" name="Science">
        <title>Phytophthora genome sequences uncover evolutionary origins and mechanisms of pathogenesis.</title>
        <authorList>
            <person name="Tyler B.M."/>
            <person name="Tripathy S."/>
            <person name="Zhang X."/>
            <person name="Dehal P."/>
            <person name="Jiang R.H."/>
            <person name="Aerts A."/>
            <person name="Arredondo F.D."/>
            <person name="Baxter L."/>
            <person name="Bensasson D."/>
            <person name="Beynon J.L."/>
            <person name="Chapman J."/>
            <person name="Damasceno C.M."/>
            <person name="Dorrance A.E."/>
            <person name="Dou D."/>
            <person name="Dickerman A.W."/>
            <person name="Dubchak I.L."/>
            <person name="Garbelotto M."/>
            <person name="Gijzen M."/>
            <person name="Gordon S.G."/>
            <person name="Govers F."/>
            <person name="Grunwald N.J."/>
            <person name="Huang W."/>
            <person name="Ivors K.L."/>
            <person name="Jones R.W."/>
            <person name="Kamoun S."/>
            <person name="Krampis K."/>
            <person name="Lamour K.H."/>
            <person name="Lee M.K."/>
            <person name="McDonald W.H."/>
            <person name="Medina M."/>
            <person name="Meijer H.J."/>
            <person name="Nordberg E.K."/>
            <person name="Maclean D.J."/>
            <person name="Ospina-Giraldo M.D."/>
            <person name="Morris P.F."/>
            <person name="Phuntumart V."/>
            <person name="Putnam N.H."/>
            <person name="Rash S."/>
            <person name="Rose J.K."/>
            <person name="Sakihama Y."/>
            <person name="Salamov A.A."/>
            <person name="Savidor A."/>
            <person name="Scheuring C.F."/>
            <person name="Smith B.M."/>
            <person name="Sobral B.W."/>
            <person name="Terry A."/>
            <person name="Torto-Alalibo T.A."/>
            <person name="Win J."/>
            <person name="Xu Z."/>
            <person name="Zhang H."/>
            <person name="Grigoriev I.V."/>
            <person name="Rokhsar D.S."/>
            <person name="Boore J.L."/>
        </authorList>
    </citation>
    <scope>NUCLEOTIDE SEQUENCE [LARGE SCALE GENOMIC DNA]</scope>
    <source>
        <strain evidence="2 3">P6497</strain>
    </source>
</reference>
<dbReference type="KEGG" id="psoj:PHYSODRAFT_480131"/>
<dbReference type="EMBL" id="JH159152">
    <property type="protein sequence ID" value="EGZ23291.1"/>
    <property type="molecule type" value="Genomic_DNA"/>
</dbReference>
<accession>G4YZ10</accession>
<dbReference type="RefSeq" id="XP_009518579.1">
    <property type="nucleotide sequence ID" value="XM_009520284.1"/>
</dbReference>
<keyword evidence="1" id="KW-0472">Membrane</keyword>
<keyword evidence="1" id="KW-1133">Transmembrane helix</keyword>
<gene>
    <name evidence="2" type="ORF">PHYSODRAFT_480131</name>
</gene>
<name>G4YZ10_PHYSP</name>
<dbReference type="GeneID" id="20655221"/>
<dbReference type="InParanoid" id="G4YZ10"/>
<evidence type="ECO:0000313" key="2">
    <source>
        <dbReference type="EMBL" id="EGZ23291.1"/>
    </source>
</evidence>
<keyword evidence="3" id="KW-1185">Reference proteome</keyword>
<sequence>MTRPVEDFIPELVAFSVDFYGSLFISVCMSNSSSFYLTAMFIAVDVVHLLATFREISSQEKIILEKLQDRRETEQLAGTQSDGLSRVASRVADSGDLITMIIDVVRNPKTHGRSLDGYVYQPHLISGELYTRLKKLEASGTFGPRSTNPRTVFSDESRSWLASWTCRRTSVVPIHILPSPMQSEGVSGDNSFRQASQSGHLVVLGLPLLFHFEYLMLVEYIECVVPFVYLAYKSVLEQLPNVVYYPCGVGKWGATAVTNLLVFAVLEVGSLVLVHFFLRRKFAFSPLHQLAFVLETQFSTVQASLFSLMLFTLQYQLAHLGVDFTFHFAWLRQ</sequence>
<dbReference type="AlphaFoldDB" id="G4YZ10"/>
<protein>
    <submittedName>
        <fullName evidence="2">Uncharacterized protein</fullName>
    </submittedName>
</protein>